<sequence>MNDATVTNPFLYLQRNAAANPSGAFFETVNQTVLNADALVSAQKIAYELRQLGVKPGDLVALDLPETLSLIFTEAVFHEAAVSTVLPRGYESDGAFPIEWIFSSATTPPASQAGAQVISVDDTFIRRVEQNPTDISPREYASAQSTGRLLFSSGTTGQPNAIEFSLALLEFLTTDALDTYMDGDPFLVFLPTGTTMGFFGFYVSAKDGRPFWSVESGKPEAIVQLALRSSATSLMGSPAQMAGLVDVLEARGQTLPDVRTVHIAGTVMPPALAARLRTATGGCAVYNLYGSTETTLATARYYESEDPFDAGHPVEGSRLQIVDEDDVELPAGQIGRIRHNTAHMVHEYLGNPEATRAVFKDEWFYPGDLGLIRPDGGLTLAGRASEVLNAGGVKIDPTQLDLFAVTHPLVIDAASFEYVTSSGVKQIGIALVTEDGLNVQALIRDFDAKFGSAAPKLLARMEEIPRNAMGKPMRLTLAEQHKES</sequence>
<dbReference type="PANTHER" id="PTHR43767:SF1">
    <property type="entry name" value="NONRIBOSOMAL PEPTIDE SYNTHASE PES1 (EUROFUNG)-RELATED"/>
    <property type="match status" value="1"/>
</dbReference>
<evidence type="ECO:0000313" key="3">
    <source>
        <dbReference type="Proteomes" id="UP001501803"/>
    </source>
</evidence>
<keyword evidence="3" id="KW-1185">Reference proteome</keyword>
<protein>
    <submittedName>
        <fullName evidence="2">Long-chain fatty acid--CoA ligase</fullName>
    </submittedName>
</protein>
<feature type="domain" description="AMP-dependent synthetase/ligase" evidence="1">
    <location>
        <begin position="35"/>
        <end position="349"/>
    </location>
</feature>
<dbReference type="Pfam" id="PF00501">
    <property type="entry name" value="AMP-binding"/>
    <property type="match status" value="1"/>
</dbReference>
<dbReference type="RefSeq" id="WP_345068476.1">
    <property type="nucleotide sequence ID" value="NZ_BAABCN010000010.1"/>
</dbReference>
<dbReference type="SUPFAM" id="SSF56801">
    <property type="entry name" value="Acetyl-CoA synthetase-like"/>
    <property type="match status" value="1"/>
</dbReference>
<evidence type="ECO:0000313" key="2">
    <source>
        <dbReference type="EMBL" id="GAA3887398.1"/>
    </source>
</evidence>
<name>A0ABP7KUC1_9MICO</name>
<evidence type="ECO:0000259" key="1">
    <source>
        <dbReference type="Pfam" id="PF00501"/>
    </source>
</evidence>
<dbReference type="PANTHER" id="PTHR43767">
    <property type="entry name" value="LONG-CHAIN-FATTY-ACID--COA LIGASE"/>
    <property type="match status" value="1"/>
</dbReference>
<accession>A0ABP7KUC1</accession>
<comment type="caution">
    <text evidence="2">The sequence shown here is derived from an EMBL/GenBank/DDBJ whole genome shotgun (WGS) entry which is preliminary data.</text>
</comment>
<dbReference type="InterPro" id="IPR000873">
    <property type="entry name" value="AMP-dep_synth/lig_dom"/>
</dbReference>
<dbReference type="Proteomes" id="UP001501803">
    <property type="component" value="Unassembled WGS sequence"/>
</dbReference>
<dbReference type="EMBL" id="BAABCN010000010">
    <property type="protein sequence ID" value="GAA3887398.1"/>
    <property type="molecule type" value="Genomic_DNA"/>
</dbReference>
<dbReference type="InterPro" id="IPR042099">
    <property type="entry name" value="ANL_N_sf"/>
</dbReference>
<dbReference type="InterPro" id="IPR050237">
    <property type="entry name" value="ATP-dep_AMP-bd_enzyme"/>
</dbReference>
<organism evidence="2 3">
    <name type="scientific">Leifsonia kafniensis</name>
    <dbReference type="NCBI Taxonomy" id="475957"/>
    <lineage>
        <taxon>Bacteria</taxon>
        <taxon>Bacillati</taxon>
        <taxon>Actinomycetota</taxon>
        <taxon>Actinomycetes</taxon>
        <taxon>Micrococcales</taxon>
        <taxon>Microbacteriaceae</taxon>
        <taxon>Leifsonia</taxon>
    </lineage>
</organism>
<proteinExistence type="predicted"/>
<keyword evidence="2" id="KW-0436">Ligase</keyword>
<dbReference type="GO" id="GO:0016874">
    <property type="term" value="F:ligase activity"/>
    <property type="evidence" value="ECO:0007669"/>
    <property type="project" value="UniProtKB-KW"/>
</dbReference>
<reference evidence="3" key="1">
    <citation type="journal article" date="2019" name="Int. J. Syst. Evol. Microbiol.">
        <title>The Global Catalogue of Microorganisms (GCM) 10K type strain sequencing project: providing services to taxonomists for standard genome sequencing and annotation.</title>
        <authorList>
            <consortium name="The Broad Institute Genomics Platform"/>
            <consortium name="The Broad Institute Genome Sequencing Center for Infectious Disease"/>
            <person name="Wu L."/>
            <person name="Ma J."/>
        </authorList>
    </citation>
    <scope>NUCLEOTIDE SEQUENCE [LARGE SCALE GENOMIC DNA]</scope>
    <source>
        <strain evidence="3">JCM 17021</strain>
    </source>
</reference>
<dbReference type="Gene3D" id="3.40.50.12780">
    <property type="entry name" value="N-terminal domain of ligase-like"/>
    <property type="match status" value="1"/>
</dbReference>
<dbReference type="CDD" id="cd04433">
    <property type="entry name" value="AFD_class_I"/>
    <property type="match status" value="1"/>
</dbReference>
<gene>
    <name evidence="2" type="ORF">GCM10022381_31760</name>
</gene>